<gene>
    <name evidence="1" type="ORF">SLEP1_g24170</name>
</gene>
<protein>
    <submittedName>
        <fullName evidence="1">Uncharacterized protein</fullName>
    </submittedName>
</protein>
<dbReference type="AlphaFoldDB" id="A0AAV5JER2"/>
<evidence type="ECO:0000313" key="1">
    <source>
        <dbReference type="EMBL" id="GKV13103.1"/>
    </source>
</evidence>
<accession>A0AAV5JER2</accession>
<keyword evidence="2" id="KW-1185">Reference proteome</keyword>
<organism evidence="1 2">
    <name type="scientific">Rubroshorea leprosula</name>
    <dbReference type="NCBI Taxonomy" id="152421"/>
    <lineage>
        <taxon>Eukaryota</taxon>
        <taxon>Viridiplantae</taxon>
        <taxon>Streptophyta</taxon>
        <taxon>Embryophyta</taxon>
        <taxon>Tracheophyta</taxon>
        <taxon>Spermatophyta</taxon>
        <taxon>Magnoliopsida</taxon>
        <taxon>eudicotyledons</taxon>
        <taxon>Gunneridae</taxon>
        <taxon>Pentapetalae</taxon>
        <taxon>rosids</taxon>
        <taxon>malvids</taxon>
        <taxon>Malvales</taxon>
        <taxon>Dipterocarpaceae</taxon>
        <taxon>Rubroshorea</taxon>
    </lineage>
</organism>
<evidence type="ECO:0000313" key="2">
    <source>
        <dbReference type="Proteomes" id="UP001054252"/>
    </source>
</evidence>
<dbReference type="EMBL" id="BPVZ01000037">
    <property type="protein sequence ID" value="GKV13103.1"/>
    <property type="molecule type" value="Genomic_DNA"/>
</dbReference>
<proteinExistence type="predicted"/>
<name>A0AAV5JER2_9ROSI</name>
<reference evidence="1 2" key="1">
    <citation type="journal article" date="2021" name="Commun. Biol.">
        <title>The genome of Shorea leprosula (Dipterocarpaceae) highlights the ecological relevance of drought in aseasonal tropical rainforests.</title>
        <authorList>
            <person name="Ng K.K.S."/>
            <person name="Kobayashi M.J."/>
            <person name="Fawcett J.A."/>
            <person name="Hatakeyama M."/>
            <person name="Paape T."/>
            <person name="Ng C.H."/>
            <person name="Ang C.C."/>
            <person name="Tnah L.H."/>
            <person name="Lee C.T."/>
            <person name="Nishiyama T."/>
            <person name="Sese J."/>
            <person name="O'Brien M.J."/>
            <person name="Copetti D."/>
            <person name="Mohd Noor M.I."/>
            <person name="Ong R.C."/>
            <person name="Putra M."/>
            <person name="Sireger I.Z."/>
            <person name="Indrioko S."/>
            <person name="Kosugi Y."/>
            <person name="Izuno A."/>
            <person name="Isagi Y."/>
            <person name="Lee S.L."/>
            <person name="Shimizu K.K."/>
        </authorList>
    </citation>
    <scope>NUCLEOTIDE SEQUENCE [LARGE SCALE GENOMIC DNA]</scope>
    <source>
        <strain evidence="1">214</strain>
    </source>
</reference>
<dbReference type="Proteomes" id="UP001054252">
    <property type="component" value="Unassembled WGS sequence"/>
</dbReference>
<sequence length="45" mass="5115">MPRSHLFVGNFFDIVFKPSVNGLSSYGVGRMEGEFARKGFRIESF</sequence>
<comment type="caution">
    <text evidence="1">The sequence shown here is derived from an EMBL/GenBank/DDBJ whole genome shotgun (WGS) entry which is preliminary data.</text>
</comment>